<dbReference type="InterPro" id="IPR014710">
    <property type="entry name" value="RmlC-like_jellyroll"/>
</dbReference>
<protein>
    <submittedName>
        <fullName evidence="3">Cyclic nucleotide-binding domain-containing protein</fullName>
    </submittedName>
</protein>
<dbReference type="RefSeq" id="WP_135059887.1">
    <property type="nucleotide sequence ID" value="NZ_CP038254.1"/>
</dbReference>
<dbReference type="GO" id="GO:0003700">
    <property type="term" value="F:DNA-binding transcription factor activity"/>
    <property type="evidence" value="ECO:0007669"/>
    <property type="project" value="TreeGrafter"/>
</dbReference>
<dbReference type="Proteomes" id="UP000295517">
    <property type="component" value="Chromosome"/>
</dbReference>
<evidence type="ECO:0000313" key="4">
    <source>
        <dbReference type="Proteomes" id="UP000295517"/>
    </source>
</evidence>
<reference evidence="3 4" key="1">
    <citation type="submission" date="2019-03" db="EMBL/GenBank/DDBJ databases">
        <title>Diverse conjugative elements silence natural transformation in Legionella species.</title>
        <authorList>
            <person name="Durieux I."/>
            <person name="Ginevra C."/>
            <person name="Attaiech L."/>
            <person name="Picq K."/>
            <person name="Juan P.A."/>
            <person name="Jarraud S."/>
            <person name="Charpentier X."/>
        </authorList>
    </citation>
    <scope>NUCLEOTIDE SEQUENCE [LARGE SCALE GENOMIC DNA]</scope>
    <source>
        <strain evidence="3 4">HL-0427-4011</strain>
    </source>
</reference>
<evidence type="ECO:0000259" key="2">
    <source>
        <dbReference type="PROSITE" id="PS50042"/>
    </source>
</evidence>
<organism evidence="3 4">
    <name type="scientific">Legionella israelensis</name>
    <dbReference type="NCBI Taxonomy" id="454"/>
    <lineage>
        <taxon>Bacteria</taxon>
        <taxon>Pseudomonadati</taxon>
        <taxon>Pseudomonadota</taxon>
        <taxon>Gammaproteobacteria</taxon>
        <taxon>Legionellales</taxon>
        <taxon>Legionellaceae</taxon>
        <taxon>Legionella</taxon>
    </lineage>
</organism>
<dbReference type="Gene3D" id="2.60.120.10">
    <property type="entry name" value="Jelly Rolls"/>
    <property type="match status" value="1"/>
</dbReference>
<dbReference type="AlphaFoldDB" id="A0AAX1EF62"/>
<dbReference type="EMBL" id="CP038254">
    <property type="protein sequence ID" value="QBR83502.1"/>
    <property type="molecule type" value="Genomic_DNA"/>
</dbReference>
<evidence type="ECO:0000313" key="3">
    <source>
        <dbReference type="EMBL" id="QBR83502.1"/>
    </source>
</evidence>
<dbReference type="SMART" id="SM00100">
    <property type="entry name" value="cNMP"/>
    <property type="match status" value="1"/>
</dbReference>
<evidence type="ECO:0000256" key="1">
    <source>
        <dbReference type="SAM" id="MobiDB-lite"/>
    </source>
</evidence>
<gene>
    <name evidence="3" type="ORF">E3983_03460</name>
</gene>
<feature type="region of interest" description="Disordered" evidence="1">
    <location>
        <begin position="1"/>
        <end position="25"/>
    </location>
</feature>
<dbReference type="CDD" id="cd00038">
    <property type="entry name" value="CAP_ED"/>
    <property type="match status" value="1"/>
</dbReference>
<sequence>MSRNMDSKSSKNSGLKRSDKAKKSSRQITIVQALRKSELFGVLDEESLQQISNVAHQSNVNAGETIVKEGEPSDRIFLIVNGIAEVKKHLTNESEKILAYLMPGNTFGETGVLEDQPRSVTVVALSDVELIEVHQALFKNLLMTFPQLGIELSRLLGHYLIQTNNRLIRGSKDKRLVVIFKFGRVKSAELLSKSIAEKINNKTEQPTIFINYTGRAKSLKLTHQFQIDRSSTAYDVLLNGKTLKFPSDSRISMIVDRLLDTYDNLIIYFANLPKENLALLFEYLTQMIILTDKPNYLTSVAWMEKLREQLRQEPVESFILSEEKNSHQDPINYHFMGKHDLNNGKLTFSSTINMLTDRLKRNNRIAIFIPITSTINHADTSTMINETLKFLGNIFGGATSKEAAGVWKNQDVKKNINFIQEEKIFMIYSYTTGKALRNNLHKVVEFAKTIKNSLQQESLAIEINNKLILI</sequence>
<dbReference type="PANTHER" id="PTHR24567">
    <property type="entry name" value="CRP FAMILY TRANSCRIPTIONAL REGULATORY PROTEIN"/>
    <property type="match status" value="1"/>
</dbReference>
<dbReference type="SUPFAM" id="SSF51206">
    <property type="entry name" value="cAMP-binding domain-like"/>
    <property type="match status" value="1"/>
</dbReference>
<dbReference type="PROSITE" id="PS50042">
    <property type="entry name" value="CNMP_BINDING_3"/>
    <property type="match status" value="1"/>
</dbReference>
<accession>A0AAX1EF62</accession>
<dbReference type="Pfam" id="PF00027">
    <property type="entry name" value="cNMP_binding"/>
    <property type="match status" value="1"/>
</dbReference>
<dbReference type="InterPro" id="IPR050397">
    <property type="entry name" value="Env_Response_Regulators"/>
</dbReference>
<dbReference type="InterPro" id="IPR018490">
    <property type="entry name" value="cNMP-bd_dom_sf"/>
</dbReference>
<dbReference type="PANTHER" id="PTHR24567:SF68">
    <property type="entry name" value="DNA-BINDING TRANSCRIPTIONAL DUAL REGULATOR CRP"/>
    <property type="match status" value="1"/>
</dbReference>
<feature type="domain" description="Cyclic nucleotide-binding" evidence="2">
    <location>
        <begin position="39"/>
        <end position="143"/>
    </location>
</feature>
<name>A0AAX1EF62_9GAMM</name>
<dbReference type="GO" id="GO:0005829">
    <property type="term" value="C:cytosol"/>
    <property type="evidence" value="ECO:0007669"/>
    <property type="project" value="TreeGrafter"/>
</dbReference>
<proteinExistence type="predicted"/>
<dbReference type="InterPro" id="IPR000595">
    <property type="entry name" value="cNMP-bd_dom"/>
</dbReference>